<comment type="caution">
    <text evidence="1">The sequence shown here is derived from an EMBL/GenBank/DDBJ whole genome shotgun (WGS) entry which is preliminary data.</text>
</comment>
<proteinExistence type="predicted"/>
<gene>
    <name evidence="1" type="ORF">A2617_02770</name>
</gene>
<organism evidence="1 2">
    <name type="scientific">Candidatus Daviesbacteria bacterium RIFOXYD1_FULL_41_10</name>
    <dbReference type="NCBI Taxonomy" id="1797801"/>
    <lineage>
        <taxon>Bacteria</taxon>
        <taxon>Candidatus Daviesiibacteriota</taxon>
    </lineage>
</organism>
<reference evidence="1 2" key="1">
    <citation type="journal article" date="2016" name="Nat. Commun.">
        <title>Thousands of microbial genomes shed light on interconnected biogeochemical processes in an aquifer system.</title>
        <authorList>
            <person name="Anantharaman K."/>
            <person name="Brown C.T."/>
            <person name="Hug L.A."/>
            <person name="Sharon I."/>
            <person name="Castelle C.J."/>
            <person name="Probst A.J."/>
            <person name="Thomas B.C."/>
            <person name="Singh A."/>
            <person name="Wilkins M.J."/>
            <person name="Karaoz U."/>
            <person name="Brodie E.L."/>
            <person name="Williams K.H."/>
            <person name="Hubbard S.S."/>
            <person name="Banfield J.F."/>
        </authorList>
    </citation>
    <scope>NUCLEOTIDE SEQUENCE [LARGE SCALE GENOMIC DNA]</scope>
</reference>
<name>A0A1F5N343_9BACT</name>
<accession>A0A1F5N343</accession>
<sequence length="77" mass="9169">MKLGKRLWIWVSHVQFQSIQQGLENHSRQLTTQYAAICNILDFSKKPHLQEALKNIGIQQKKLRADKERLFMEYTKL</sequence>
<protein>
    <submittedName>
        <fullName evidence="1">Uncharacterized protein</fullName>
    </submittedName>
</protein>
<evidence type="ECO:0000313" key="2">
    <source>
        <dbReference type="Proteomes" id="UP000177135"/>
    </source>
</evidence>
<dbReference type="AlphaFoldDB" id="A0A1F5N343"/>
<evidence type="ECO:0000313" key="1">
    <source>
        <dbReference type="EMBL" id="OGE72064.1"/>
    </source>
</evidence>
<dbReference type="Proteomes" id="UP000177135">
    <property type="component" value="Unassembled WGS sequence"/>
</dbReference>
<dbReference type="EMBL" id="MFEC01000002">
    <property type="protein sequence ID" value="OGE72064.1"/>
    <property type="molecule type" value="Genomic_DNA"/>
</dbReference>